<dbReference type="Proteomes" id="UP001224418">
    <property type="component" value="Unassembled WGS sequence"/>
</dbReference>
<accession>A0ABU0JUP5</accession>
<name>A0ABU0JUP5_HATLI</name>
<protein>
    <submittedName>
        <fullName evidence="1">Nucleotidyltransferase</fullName>
    </submittedName>
</protein>
<reference evidence="1 2" key="1">
    <citation type="submission" date="2023-07" db="EMBL/GenBank/DDBJ databases">
        <title>Genomic Encyclopedia of Type Strains, Phase IV (KMG-IV): sequencing the most valuable type-strain genomes for metagenomic binning, comparative biology and taxonomic classification.</title>
        <authorList>
            <person name="Goeker M."/>
        </authorList>
    </citation>
    <scope>NUCLEOTIDE SEQUENCE [LARGE SCALE GENOMIC DNA]</scope>
    <source>
        <strain evidence="1 2">DSM 1400</strain>
    </source>
</reference>
<organism evidence="1 2">
    <name type="scientific">Hathewaya limosa</name>
    <name type="common">Clostridium limosum</name>
    <dbReference type="NCBI Taxonomy" id="1536"/>
    <lineage>
        <taxon>Bacteria</taxon>
        <taxon>Bacillati</taxon>
        <taxon>Bacillota</taxon>
        <taxon>Clostridia</taxon>
        <taxon>Eubacteriales</taxon>
        <taxon>Clostridiaceae</taxon>
        <taxon>Hathewaya</taxon>
    </lineage>
</organism>
<evidence type="ECO:0000313" key="1">
    <source>
        <dbReference type="EMBL" id="MDQ0480829.1"/>
    </source>
</evidence>
<comment type="caution">
    <text evidence="1">The sequence shown here is derived from an EMBL/GenBank/DDBJ whole genome shotgun (WGS) entry which is preliminary data.</text>
</comment>
<dbReference type="EMBL" id="JAUSWN010000030">
    <property type="protein sequence ID" value="MDQ0480829.1"/>
    <property type="molecule type" value="Genomic_DNA"/>
</dbReference>
<proteinExistence type="predicted"/>
<keyword evidence="2" id="KW-1185">Reference proteome</keyword>
<dbReference type="RefSeq" id="WP_307357029.1">
    <property type="nucleotide sequence ID" value="NZ_BAAACJ010000018.1"/>
</dbReference>
<gene>
    <name evidence="1" type="ORF">QOZ93_002579</name>
</gene>
<evidence type="ECO:0000313" key="2">
    <source>
        <dbReference type="Proteomes" id="UP001224418"/>
    </source>
</evidence>
<sequence length="137" mass="16041">MRNSNLEKTIVKMDNDIAALNLVKKYLSNTEEIDTVRDDLNRKRQLLANELYSEDYKSYDECCDIIREMLDNKLYKDDQFKLLETIKEVYGRQSPNVSKKGGGLNAWLKELDIQCTWVKDDESDWDILIISGFGLHK</sequence>